<protein>
    <submittedName>
        <fullName evidence="9">AI-2E family transporter</fullName>
    </submittedName>
    <submittedName>
        <fullName evidence="10">Predicted PurR-regulated permease PerM</fullName>
    </submittedName>
</protein>
<dbReference type="GO" id="GO:0055085">
    <property type="term" value="P:transmembrane transport"/>
    <property type="evidence" value="ECO:0007669"/>
    <property type="project" value="TreeGrafter"/>
</dbReference>
<evidence type="ECO:0000256" key="3">
    <source>
        <dbReference type="ARBA" id="ARBA00022448"/>
    </source>
</evidence>
<reference evidence="10 11" key="1">
    <citation type="submission" date="2016-10" db="EMBL/GenBank/DDBJ databases">
        <authorList>
            <person name="de Groot N.N."/>
        </authorList>
    </citation>
    <scope>NUCLEOTIDE SEQUENCE [LARGE SCALE GENOMIC DNA]</scope>
    <source>
        <strain evidence="10 11">DSM 19182</strain>
    </source>
</reference>
<evidence type="ECO:0000313" key="9">
    <source>
        <dbReference type="EMBL" id="GEK88319.1"/>
    </source>
</evidence>
<evidence type="ECO:0000313" key="12">
    <source>
        <dbReference type="Proteomes" id="UP000321425"/>
    </source>
</evidence>
<dbReference type="Proteomes" id="UP000321425">
    <property type="component" value="Unassembled WGS sequence"/>
</dbReference>
<dbReference type="EMBL" id="BJUX01000002">
    <property type="protein sequence ID" value="GEK88319.1"/>
    <property type="molecule type" value="Genomic_DNA"/>
</dbReference>
<gene>
    <name evidence="9" type="ORF">APU01nite_03580</name>
    <name evidence="10" type="ORF">SAMN04488100_10630</name>
</gene>
<accession>A0A1H7RYZ8</accession>
<comment type="similarity">
    <text evidence="2">Belongs to the autoinducer-2 exporter (AI-2E) (TC 2.A.86) family.</text>
</comment>
<name>A0A1H7RYZ8_9LACT</name>
<feature type="transmembrane region" description="Helical" evidence="8">
    <location>
        <begin position="180"/>
        <end position="205"/>
    </location>
</feature>
<keyword evidence="4" id="KW-1003">Cell membrane</keyword>
<dbReference type="PANTHER" id="PTHR21716">
    <property type="entry name" value="TRANSMEMBRANE PROTEIN"/>
    <property type="match status" value="1"/>
</dbReference>
<organism evidence="10 11">
    <name type="scientific">Alkalibacterium putridalgicola</name>
    <dbReference type="NCBI Taxonomy" id="426703"/>
    <lineage>
        <taxon>Bacteria</taxon>
        <taxon>Bacillati</taxon>
        <taxon>Bacillota</taxon>
        <taxon>Bacilli</taxon>
        <taxon>Lactobacillales</taxon>
        <taxon>Carnobacteriaceae</taxon>
        <taxon>Alkalibacterium</taxon>
    </lineage>
</organism>
<feature type="transmembrane region" description="Helical" evidence="8">
    <location>
        <begin position="59"/>
        <end position="82"/>
    </location>
</feature>
<reference evidence="9 12" key="2">
    <citation type="submission" date="2019-07" db="EMBL/GenBank/DDBJ databases">
        <title>Whole genome shotgun sequence of Alkalibacterium putridalgicola NBRC 103243.</title>
        <authorList>
            <person name="Hosoyama A."/>
            <person name="Uohara A."/>
            <person name="Ohji S."/>
            <person name="Ichikawa N."/>
        </authorList>
    </citation>
    <scope>NUCLEOTIDE SEQUENCE [LARGE SCALE GENOMIC DNA]</scope>
    <source>
        <strain evidence="9 12">NBRC 103243</strain>
    </source>
</reference>
<evidence type="ECO:0000256" key="2">
    <source>
        <dbReference type="ARBA" id="ARBA00009773"/>
    </source>
</evidence>
<dbReference type="GO" id="GO:0005886">
    <property type="term" value="C:plasma membrane"/>
    <property type="evidence" value="ECO:0007669"/>
    <property type="project" value="UniProtKB-SubCell"/>
</dbReference>
<dbReference type="EMBL" id="FOBL01000006">
    <property type="protein sequence ID" value="SEL64894.1"/>
    <property type="molecule type" value="Genomic_DNA"/>
</dbReference>
<evidence type="ECO:0000256" key="5">
    <source>
        <dbReference type="ARBA" id="ARBA00022692"/>
    </source>
</evidence>
<evidence type="ECO:0000256" key="4">
    <source>
        <dbReference type="ARBA" id="ARBA00022475"/>
    </source>
</evidence>
<keyword evidence="5 8" id="KW-0812">Transmembrane</keyword>
<proteinExistence type="inferred from homology"/>
<evidence type="ECO:0000313" key="11">
    <source>
        <dbReference type="Proteomes" id="UP000198548"/>
    </source>
</evidence>
<dbReference type="PANTHER" id="PTHR21716:SF53">
    <property type="entry name" value="PERMEASE PERM-RELATED"/>
    <property type="match status" value="1"/>
</dbReference>
<sequence length="400" mass="45530">MKILNKEEKNDHSKKWNDTWFWKQIIDNKLVTVLLIIFLLALNIFMVARISYIFEPIEIAFSIIGPPIIFAVIFYYLLTPLVDWLEERRFSRNTAIAFVFSVVMLLIVGGMNYIVPIIQRQVASLIDIWPEYWSNFIGQVESLLNIEVLSNFMNQTEDTSFVETLTEQTTSVLNATVGGIGSVIGTITRIFITLFTMPFVLFYLLKDGKKIPYRLSRFIPTKARPTVNKLLTDINRQISYYVRGQLIVAIFVGFMFYIGFSIIGLDFALTLGIFAGFLNLIPYLGSFIATIPALIIAVVDSPFMLFKVLIVFGVEQLLEGRVVSPQVLGNSLKIHPVNIIFLLLIAGRLFGLMGVVFGIPGYAIIKIVVSMLFQWYKKYSNLYEEETTPEISDEVVETTE</sequence>
<feature type="transmembrane region" description="Helical" evidence="8">
    <location>
        <begin position="30"/>
        <end position="53"/>
    </location>
</feature>
<dbReference type="RefSeq" id="WP_246119080.1">
    <property type="nucleotide sequence ID" value="NZ_BJUX01000002.1"/>
</dbReference>
<comment type="subcellular location">
    <subcellularLocation>
        <location evidence="1">Cell membrane</location>
        <topology evidence="1">Multi-pass membrane protein</topology>
    </subcellularLocation>
</comment>
<keyword evidence="3" id="KW-0813">Transport</keyword>
<evidence type="ECO:0000313" key="10">
    <source>
        <dbReference type="EMBL" id="SEL64894.1"/>
    </source>
</evidence>
<keyword evidence="6 8" id="KW-1133">Transmembrane helix</keyword>
<evidence type="ECO:0000256" key="8">
    <source>
        <dbReference type="SAM" id="Phobius"/>
    </source>
</evidence>
<dbReference type="Pfam" id="PF01594">
    <property type="entry name" value="AI-2E_transport"/>
    <property type="match status" value="1"/>
</dbReference>
<feature type="transmembrane region" description="Helical" evidence="8">
    <location>
        <begin position="339"/>
        <end position="365"/>
    </location>
</feature>
<dbReference type="STRING" id="426703.SAMN04488100_10630"/>
<dbReference type="AlphaFoldDB" id="A0A1H7RYZ8"/>
<keyword evidence="12" id="KW-1185">Reference proteome</keyword>
<evidence type="ECO:0000256" key="6">
    <source>
        <dbReference type="ARBA" id="ARBA00022989"/>
    </source>
</evidence>
<feature type="transmembrane region" description="Helical" evidence="8">
    <location>
        <begin position="246"/>
        <end position="274"/>
    </location>
</feature>
<feature type="transmembrane region" description="Helical" evidence="8">
    <location>
        <begin position="94"/>
        <end position="115"/>
    </location>
</feature>
<dbReference type="Proteomes" id="UP000198548">
    <property type="component" value="Unassembled WGS sequence"/>
</dbReference>
<evidence type="ECO:0000256" key="7">
    <source>
        <dbReference type="ARBA" id="ARBA00023136"/>
    </source>
</evidence>
<keyword evidence="7 8" id="KW-0472">Membrane</keyword>
<evidence type="ECO:0000256" key="1">
    <source>
        <dbReference type="ARBA" id="ARBA00004651"/>
    </source>
</evidence>
<dbReference type="InterPro" id="IPR002549">
    <property type="entry name" value="AI-2E-like"/>
</dbReference>